<dbReference type="InterPro" id="IPR005100">
    <property type="entry name" value="NGN-domain"/>
</dbReference>
<dbReference type="EMBL" id="MU154721">
    <property type="protein sequence ID" value="KAF9488277.1"/>
    <property type="molecule type" value="Genomic_DNA"/>
</dbReference>
<protein>
    <recommendedName>
        <fullName evidence="1">NGN domain-containing protein</fullName>
    </recommendedName>
</protein>
<sequence length="245" mass="27398">MPQTKEYALTDERALWCICLPLQMPGRELVVVVTIFNKALALQIDGVNSAFYREGIPGVVYIEAHNYGAVLTILKGINNVWLQYYKAEGRPIDLVPISERLALLTLDISPVNEVEKAVDKNQLAIIGGYVMDTREALVLVILCAGTSRHFAVPPALKRAAPIAGDLKANSLPFLTSNSVDNLQLDIIVREVLTKVISDMGHNRNMEITNLKLQDWWESLHDKVVNIDQDMVDKYILTYQAKKITV</sequence>
<name>A0A9P5ZHC4_PLEER</name>
<dbReference type="GO" id="GO:0006354">
    <property type="term" value="P:DNA-templated transcription elongation"/>
    <property type="evidence" value="ECO:0007669"/>
    <property type="project" value="InterPro"/>
</dbReference>
<evidence type="ECO:0000313" key="3">
    <source>
        <dbReference type="Proteomes" id="UP000807025"/>
    </source>
</evidence>
<keyword evidence="3" id="KW-1185">Reference proteome</keyword>
<dbReference type="InterPro" id="IPR036735">
    <property type="entry name" value="NGN_dom_sf"/>
</dbReference>
<dbReference type="OrthoDB" id="28901at2759"/>
<gene>
    <name evidence="2" type="ORF">BDN71DRAFT_1436232</name>
</gene>
<dbReference type="Pfam" id="PF03439">
    <property type="entry name" value="Spt5-NGN"/>
    <property type="match status" value="1"/>
</dbReference>
<evidence type="ECO:0000259" key="1">
    <source>
        <dbReference type="Pfam" id="PF03439"/>
    </source>
</evidence>
<organism evidence="2 3">
    <name type="scientific">Pleurotus eryngii</name>
    <name type="common">Boletus of the steppes</name>
    <dbReference type="NCBI Taxonomy" id="5323"/>
    <lineage>
        <taxon>Eukaryota</taxon>
        <taxon>Fungi</taxon>
        <taxon>Dikarya</taxon>
        <taxon>Basidiomycota</taxon>
        <taxon>Agaricomycotina</taxon>
        <taxon>Agaricomycetes</taxon>
        <taxon>Agaricomycetidae</taxon>
        <taxon>Agaricales</taxon>
        <taxon>Pleurotineae</taxon>
        <taxon>Pleurotaceae</taxon>
        <taxon>Pleurotus</taxon>
    </lineage>
</organism>
<feature type="domain" description="NGN" evidence="1">
    <location>
        <begin position="25"/>
        <end position="83"/>
    </location>
</feature>
<dbReference type="Proteomes" id="UP000807025">
    <property type="component" value="Unassembled WGS sequence"/>
</dbReference>
<accession>A0A9P5ZHC4</accession>
<dbReference type="Gene3D" id="3.30.70.940">
    <property type="entry name" value="NusG, N-terminal domain"/>
    <property type="match status" value="1"/>
</dbReference>
<evidence type="ECO:0000313" key="2">
    <source>
        <dbReference type="EMBL" id="KAF9488277.1"/>
    </source>
</evidence>
<comment type="caution">
    <text evidence="2">The sequence shown here is derived from an EMBL/GenBank/DDBJ whole genome shotgun (WGS) entry which is preliminary data.</text>
</comment>
<proteinExistence type="predicted"/>
<reference evidence="2" key="1">
    <citation type="submission" date="2020-11" db="EMBL/GenBank/DDBJ databases">
        <authorList>
            <consortium name="DOE Joint Genome Institute"/>
            <person name="Ahrendt S."/>
            <person name="Riley R."/>
            <person name="Andreopoulos W."/>
            <person name="Labutti K."/>
            <person name="Pangilinan J."/>
            <person name="Ruiz-Duenas F.J."/>
            <person name="Barrasa J.M."/>
            <person name="Sanchez-Garcia M."/>
            <person name="Camarero S."/>
            <person name="Miyauchi S."/>
            <person name="Serrano A."/>
            <person name="Linde D."/>
            <person name="Babiker R."/>
            <person name="Drula E."/>
            <person name="Ayuso-Fernandez I."/>
            <person name="Pacheco R."/>
            <person name="Padilla G."/>
            <person name="Ferreira P."/>
            <person name="Barriuso J."/>
            <person name="Kellner H."/>
            <person name="Castanera R."/>
            <person name="Alfaro M."/>
            <person name="Ramirez L."/>
            <person name="Pisabarro A.G."/>
            <person name="Kuo A."/>
            <person name="Tritt A."/>
            <person name="Lipzen A."/>
            <person name="He G."/>
            <person name="Yan M."/>
            <person name="Ng V."/>
            <person name="Cullen D."/>
            <person name="Martin F."/>
            <person name="Rosso M.-N."/>
            <person name="Henrissat B."/>
            <person name="Hibbett D."/>
            <person name="Martinez A.T."/>
            <person name="Grigoriev I.V."/>
        </authorList>
    </citation>
    <scope>NUCLEOTIDE SEQUENCE</scope>
    <source>
        <strain evidence="2">ATCC 90797</strain>
    </source>
</reference>
<dbReference type="AlphaFoldDB" id="A0A9P5ZHC4"/>